<evidence type="ECO:0000313" key="1">
    <source>
        <dbReference type="EMBL" id="QIL49690.1"/>
    </source>
</evidence>
<gene>
    <name evidence="1" type="ORF">G7082_14855</name>
</gene>
<dbReference type="Proteomes" id="UP000501747">
    <property type="component" value="Chromosome"/>
</dbReference>
<proteinExistence type="predicted"/>
<name>A0A6G8AXI7_9ENTE</name>
<dbReference type="KEGG" id="vhy:G7082_14855"/>
<reference evidence="1 2" key="1">
    <citation type="submission" date="2020-03" db="EMBL/GenBank/DDBJ databases">
        <title>Vagococcus sp. nov., isolated from beetles.</title>
        <authorList>
            <person name="Hyun D.-W."/>
            <person name="Bae J.-W."/>
        </authorList>
    </citation>
    <scope>NUCLEOTIDE SEQUENCE [LARGE SCALE GENOMIC DNA]</scope>
    <source>
        <strain evidence="1 2">HDW17B</strain>
    </source>
</reference>
<dbReference type="AlphaFoldDB" id="A0A6G8AXI7"/>
<accession>A0A6G8AXI7</accession>
<sequence>MSELKSYITDEEFKNLKIHIVNYKPSSYIIVRFELPFQLPLDENGGMYSKKFRKGLKTKHIFEKSDNSDIEKVRSNVDIINILVEPLTKINEDYLISKAIDESLVFLNNIIKVLITRFKYEDFILINRFDLPVGIPVWISNKSNFKEEDFSASLLVNIHFNKIRRSHDLLSASERNELITRVEIAESNPFFDQAVLFSEGTNLLKSGDFNLGFLKLHSCTERLMYGMVKEKFIKENKTNDKIEKISQIPYKNILVQHLGPYLSNGGLLFDIDDNNSIAYEYWENVYQIRNNIVHAGHRATENESRKAHEILWKLNKSVIVTMKSLGHPDIDKYLTDSQQDLDEGYIGF</sequence>
<evidence type="ECO:0008006" key="3">
    <source>
        <dbReference type="Google" id="ProtNLM"/>
    </source>
</evidence>
<dbReference type="RefSeq" id="WP_166035972.1">
    <property type="nucleotide sequence ID" value="NZ_CP049887.1"/>
</dbReference>
<evidence type="ECO:0000313" key="2">
    <source>
        <dbReference type="Proteomes" id="UP000501747"/>
    </source>
</evidence>
<organism evidence="1 2">
    <name type="scientific">Vagococcus hydrophili</name>
    <dbReference type="NCBI Taxonomy" id="2714947"/>
    <lineage>
        <taxon>Bacteria</taxon>
        <taxon>Bacillati</taxon>
        <taxon>Bacillota</taxon>
        <taxon>Bacilli</taxon>
        <taxon>Lactobacillales</taxon>
        <taxon>Enterococcaceae</taxon>
        <taxon>Vagococcus</taxon>
    </lineage>
</organism>
<dbReference type="EMBL" id="CP049887">
    <property type="protein sequence ID" value="QIL49690.1"/>
    <property type="molecule type" value="Genomic_DNA"/>
</dbReference>
<protein>
    <recommendedName>
        <fullName evidence="3">Apea-like HEPN domain-containing protein</fullName>
    </recommendedName>
</protein>
<keyword evidence="2" id="KW-1185">Reference proteome</keyword>